<organism evidence="1 2">
    <name type="scientific">Colwellia psychrerythraea (strain 34H / ATCC BAA-681)</name>
    <name type="common">Vibrio psychroerythus</name>
    <dbReference type="NCBI Taxonomy" id="167879"/>
    <lineage>
        <taxon>Bacteria</taxon>
        <taxon>Pseudomonadati</taxon>
        <taxon>Pseudomonadota</taxon>
        <taxon>Gammaproteobacteria</taxon>
        <taxon>Alteromonadales</taxon>
        <taxon>Colwelliaceae</taxon>
        <taxon>Colwellia</taxon>
    </lineage>
</organism>
<dbReference type="Proteomes" id="UP000000547">
    <property type="component" value="Chromosome"/>
</dbReference>
<evidence type="ECO:0000313" key="2">
    <source>
        <dbReference type="Proteomes" id="UP000000547"/>
    </source>
</evidence>
<proteinExistence type="predicted"/>
<accession>Q483G3</accession>
<dbReference type="EMBL" id="CP000083">
    <property type="protein sequence ID" value="AAZ26771.1"/>
    <property type="molecule type" value="Genomic_DNA"/>
</dbReference>
<dbReference type="STRING" id="167879.CPS_2077"/>
<evidence type="ECO:0000313" key="1">
    <source>
        <dbReference type="EMBL" id="AAZ26771.1"/>
    </source>
</evidence>
<protein>
    <recommendedName>
        <fullName evidence="3">Transporter</fullName>
    </recommendedName>
</protein>
<evidence type="ECO:0008006" key="3">
    <source>
        <dbReference type="Google" id="ProtNLM"/>
    </source>
</evidence>
<sequence>MFSSFTTKSVLNKTYKLMLLSYISCTSVLYSAFSYSAVVEEQDKESLAKELSNPVAALISMPLQLNYDENIGIDDKGSRTTLNIQPVVPFSIHDDWNIISRTILPVIEQSDIYSGAGSQSGIGDIVQSVFFSPKALTSNGWVWGAGPVLLLPTGSDDLLTADKFGLGPTAVVLKQQGPWTYGALGNHIWSVGGSDNKADVNATFFQPFLSYTTPTATTFALNTESTYDWESKQLALPINMTITKVISLGDQLISVGGGVRYWAKSTDNGPEGVGFRLIFTMLFPK</sequence>
<reference evidence="1" key="1">
    <citation type="journal article" date="2005" name="Proc. Natl. Acad. Sci. U.S.A.">
        <title>The psychrophilic lifestyle as revealed by the genome sequence of Colwellia psychrerythraea 34H through genomic and proteomic analyses.</title>
        <authorList>
            <person name="Methe B.A."/>
            <person name="Nelson K.E."/>
            <person name="Deming J.W."/>
            <person name="Momen B."/>
            <person name="Melamud E."/>
            <person name="Zhang X."/>
            <person name="Moult J."/>
            <person name="Madupu R."/>
            <person name="Nelson W.C."/>
            <person name="Dodson R.J."/>
            <person name="Brinkac L.M."/>
            <person name="Daugherty S.C."/>
            <person name="Durkin A.S."/>
            <person name="DeBoy R.T."/>
            <person name="Kolonay J.F."/>
            <person name="Sullivan S.A."/>
            <person name="Zhou L."/>
            <person name="Davidsen T.M."/>
            <person name="Wu M."/>
            <person name="Huston A.L."/>
            <person name="Lewis M."/>
            <person name="Weaver B."/>
            <person name="Weidman J.F."/>
            <person name="Khouri H."/>
            <person name="Utterback T.R."/>
            <person name="Feldblyum T.V."/>
            <person name="Fraser C.M."/>
        </authorList>
    </citation>
    <scope>NUCLEOTIDE SEQUENCE [LARGE SCALE GENOMIC DNA]</scope>
    <source>
        <strain evidence="1">34H</strain>
    </source>
</reference>
<dbReference type="HOGENOM" id="CLU_072059_2_0_6"/>
<gene>
    <name evidence="1" type="ordered locus">CPS_2077</name>
</gene>
<name>Q483G3_COLP3</name>
<dbReference type="AlphaFoldDB" id="Q483G3"/>
<dbReference type="RefSeq" id="WP_011042898.1">
    <property type="nucleotide sequence ID" value="NC_003910.7"/>
</dbReference>
<dbReference type="KEGG" id="cps:CPS_2077"/>